<protein>
    <submittedName>
        <fullName evidence="2">Uncharacterized protein</fullName>
    </submittedName>
</protein>
<dbReference type="Proteomes" id="UP001316803">
    <property type="component" value="Unassembled WGS sequence"/>
</dbReference>
<feature type="compositionally biased region" description="Polar residues" evidence="1">
    <location>
        <begin position="19"/>
        <end position="35"/>
    </location>
</feature>
<accession>A0AAN8EA27</accession>
<feature type="region of interest" description="Disordered" evidence="1">
    <location>
        <begin position="1"/>
        <end position="197"/>
    </location>
</feature>
<name>A0AAN8EA27_9EURO</name>
<gene>
    <name evidence="2" type="ORF">OHC33_008748</name>
</gene>
<keyword evidence="3" id="KW-1185">Reference proteome</keyword>
<sequence length="197" mass="21871">MGLFSRSSSTKKTSEGFVRTSSTGYQADNEYSYSRNPYHRTPRGFIEPEDYNTHTRGRRRESHDHDHARGRRAGAPNVSPTRAAYENARAYRQRSPPARRTSRSRTRYGGGGGVSAADFHEKPYTSSRGFGRQRSASPGASYPRYGGGGGGGGSRRGRKGSDGGLAERMAGFSLGEERRYGRRRPSYSSKVERIYEI</sequence>
<evidence type="ECO:0000313" key="3">
    <source>
        <dbReference type="Proteomes" id="UP001316803"/>
    </source>
</evidence>
<dbReference type="EMBL" id="JAKLMC020000028">
    <property type="protein sequence ID" value="KAK5950279.1"/>
    <property type="molecule type" value="Genomic_DNA"/>
</dbReference>
<evidence type="ECO:0000313" key="2">
    <source>
        <dbReference type="EMBL" id="KAK5950279.1"/>
    </source>
</evidence>
<organism evidence="2 3">
    <name type="scientific">Knufia fluminis</name>
    <dbReference type="NCBI Taxonomy" id="191047"/>
    <lineage>
        <taxon>Eukaryota</taxon>
        <taxon>Fungi</taxon>
        <taxon>Dikarya</taxon>
        <taxon>Ascomycota</taxon>
        <taxon>Pezizomycotina</taxon>
        <taxon>Eurotiomycetes</taxon>
        <taxon>Chaetothyriomycetidae</taxon>
        <taxon>Chaetothyriales</taxon>
        <taxon>Trichomeriaceae</taxon>
        <taxon>Knufia</taxon>
    </lineage>
</organism>
<proteinExistence type="predicted"/>
<feature type="compositionally biased region" description="Polar residues" evidence="1">
    <location>
        <begin position="1"/>
        <end position="11"/>
    </location>
</feature>
<feature type="compositionally biased region" description="Gly residues" evidence="1">
    <location>
        <begin position="145"/>
        <end position="154"/>
    </location>
</feature>
<dbReference type="AlphaFoldDB" id="A0AAN8EA27"/>
<comment type="caution">
    <text evidence="2">The sequence shown here is derived from an EMBL/GenBank/DDBJ whole genome shotgun (WGS) entry which is preliminary data.</text>
</comment>
<reference evidence="2 3" key="1">
    <citation type="submission" date="2022-12" db="EMBL/GenBank/DDBJ databases">
        <title>Genomic features and morphological characterization of a novel Knufia sp. strain isolated from spacecraft assembly facility.</title>
        <authorList>
            <person name="Teixeira M."/>
            <person name="Chander A.M."/>
            <person name="Stajich J.E."/>
            <person name="Venkateswaran K."/>
        </authorList>
    </citation>
    <scope>NUCLEOTIDE SEQUENCE [LARGE SCALE GENOMIC DNA]</scope>
    <source>
        <strain evidence="2 3">FJI-L2-BK-P2</strain>
    </source>
</reference>
<evidence type="ECO:0000256" key="1">
    <source>
        <dbReference type="SAM" id="MobiDB-lite"/>
    </source>
</evidence>